<feature type="compositionally biased region" description="Basic residues" evidence="1">
    <location>
        <begin position="418"/>
        <end position="430"/>
    </location>
</feature>
<accession>A0A5C4XAY9</accession>
<reference evidence="3 4" key="1">
    <citation type="submission" date="2019-06" db="EMBL/GenBank/DDBJ databases">
        <title>The draft genome of Rhizobium smilacinae PTYR-5.</title>
        <authorList>
            <person name="Liu L."/>
            <person name="Li L."/>
            <person name="Zhang X."/>
        </authorList>
    </citation>
    <scope>NUCLEOTIDE SEQUENCE [LARGE SCALE GENOMIC DNA]</scope>
    <source>
        <strain evidence="3 4">PTYR-5</strain>
    </source>
</reference>
<evidence type="ECO:0000313" key="4">
    <source>
        <dbReference type="Proteomes" id="UP000311605"/>
    </source>
</evidence>
<dbReference type="PIRSF" id="PIRSF020818">
    <property type="entry name" value="PHB_depoly_PhaZ"/>
    <property type="match status" value="1"/>
</dbReference>
<name>A0A5C4XAY9_9HYPH</name>
<protein>
    <submittedName>
        <fullName evidence="3">Polyhydroxyalkanoate depolymerase</fullName>
    </submittedName>
</protein>
<dbReference type="EMBL" id="VDMN01000008">
    <property type="protein sequence ID" value="TNM60653.1"/>
    <property type="molecule type" value="Genomic_DNA"/>
</dbReference>
<dbReference type="NCBIfam" id="TIGR01849">
    <property type="entry name" value="PHB_depoly_PhaZ"/>
    <property type="match status" value="1"/>
</dbReference>
<dbReference type="AlphaFoldDB" id="A0A5C4XAY9"/>
<dbReference type="SUPFAM" id="SSF53474">
    <property type="entry name" value="alpha/beta-Hydrolases"/>
    <property type="match status" value="1"/>
</dbReference>
<dbReference type="InterPro" id="IPR051321">
    <property type="entry name" value="PHA/PHB_synthase"/>
</dbReference>
<evidence type="ECO:0000313" key="3">
    <source>
        <dbReference type="EMBL" id="TNM60653.1"/>
    </source>
</evidence>
<dbReference type="Pfam" id="PF06850">
    <property type="entry name" value="PHB_depo_C"/>
    <property type="match status" value="1"/>
</dbReference>
<feature type="region of interest" description="Disordered" evidence="1">
    <location>
        <begin position="408"/>
        <end position="430"/>
    </location>
</feature>
<gene>
    <name evidence="3" type="ORF">FHP24_25540</name>
</gene>
<sequence length="430" mass="48141">MFYQLYEMNHAAMAPFRAGAEALRYVSSNPLNPLSQTVLGRTLTASLEVFERATRRYAKPVFGLDETIVDGKPVAVTEEIVWSKPFCNLLHFKRDLPPSHGPDQKILLVAPMSGHYATLLRGTVEALLPHAELYITDWVDARVVAVTEGGFDLDDYIDYIIEMLHKLGPGAHVAGVCQPSVPVLAAVAIMETRKDPMLPASMILMGGPIDTRINPTAVNKLANEHPLEWFKDNVIMTVPFPQAGFMRPVYPGFLQLSGFMSMNMDRHVMAHREFFDHLVKNDGESAEKHREFYDEYLAVMDLTEEFYLQTVDTVFIRHSLPKGEMMHRDVPVDTTAIRNVALMTVEGENDDISGAGQTDAAHTICPNIPDSRRLHYIQPDVGHYGVFNGSRFRQEIAPRIVEFTRLNARDQADGAATKPRRSRKSGPKPG</sequence>
<evidence type="ECO:0000259" key="2">
    <source>
        <dbReference type="Pfam" id="PF06850"/>
    </source>
</evidence>
<dbReference type="InterPro" id="IPR009656">
    <property type="entry name" value="PHB_depo_C"/>
</dbReference>
<comment type="caution">
    <text evidence="3">The sequence shown here is derived from an EMBL/GenBank/DDBJ whole genome shotgun (WGS) entry which is preliminary data.</text>
</comment>
<dbReference type="Proteomes" id="UP000311605">
    <property type="component" value="Unassembled WGS sequence"/>
</dbReference>
<dbReference type="PANTHER" id="PTHR36837:SF4">
    <property type="entry name" value="BLR0908 PROTEIN"/>
    <property type="match status" value="1"/>
</dbReference>
<dbReference type="InterPro" id="IPR029058">
    <property type="entry name" value="AB_hydrolase_fold"/>
</dbReference>
<feature type="domain" description="PHB de-polymerase C-terminal" evidence="2">
    <location>
        <begin position="206"/>
        <end position="405"/>
    </location>
</feature>
<keyword evidence="4" id="KW-1185">Reference proteome</keyword>
<dbReference type="RefSeq" id="WP_139679115.1">
    <property type="nucleotide sequence ID" value="NZ_VDMN01000008.1"/>
</dbReference>
<organism evidence="3 4">
    <name type="scientific">Aliirhizobium smilacinae</name>
    <dbReference type="NCBI Taxonomy" id="1395944"/>
    <lineage>
        <taxon>Bacteria</taxon>
        <taxon>Pseudomonadati</taxon>
        <taxon>Pseudomonadota</taxon>
        <taxon>Alphaproteobacteria</taxon>
        <taxon>Hyphomicrobiales</taxon>
        <taxon>Rhizobiaceae</taxon>
        <taxon>Aliirhizobium</taxon>
    </lineage>
</organism>
<proteinExistence type="predicted"/>
<dbReference type="OrthoDB" id="9774318at2"/>
<dbReference type="PANTHER" id="PTHR36837">
    <property type="entry name" value="POLY(3-HYDROXYALKANOATE) POLYMERASE SUBUNIT PHAC"/>
    <property type="match status" value="1"/>
</dbReference>
<evidence type="ECO:0000256" key="1">
    <source>
        <dbReference type="SAM" id="MobiDB-lite"/>
    </source>
</evidence>
<dbReference type="InterPro" id="IPR010915">
    <property type="entry name" value="PHB_depoly_PhaZ"/>
</dbReference>